<dbReference type="Gene3D" id="2.40.10.10">
    <property type="entry name" value="Trypsin-like serine proteases"/>
    <property type="match status" value="3"/>
</dbReference>
<keyword evidence="4" id="KW-0645">Protease</keyword>
<gene>
    <name evidence="7" type="ORF">pipiens_017309</name>
</gene>
<dbReference type="FunFam" id="2.40.10.10:FF:000068">
    <property type="entry name" value="transmembrane protease serine 2"/>
    <property type="match status" value="1"/>
</dbReference>
<feature type="domain" description="Peptidase S1" evidence="6">
    <location>
        <begin position="60"/>
        <end position="282"/>
    </location>
</feature>
<keyword evidence="4" id="KW-0720">Serine protease</keyword>
<evidence type="ECO:0000313" key="8">
    <source>
        <dbReference type="Proteomes" id="UP001562425"/>
    </source>
</evidence>
<name>A0ABD1CH89_CULPP</name>
<dbReference type="InterPro" id="IPR033116">
    <property type="entry name" value="TRYPSIN_SER"/>
</dbReference>
<sequence length="550" mass="58078">MKLLACAVLLLVGLTVANGSTRKIDWSLVRPISEFPHVAKRIQDLTGLKTGFNSGSNQRIVGGQNASPGQFPYQAAVLTDVAGGIGLCGGVLISSNFILTAAVCVDGASEGTVILGAQNLQNENEAGQVRIDFSSSDIRVHEQYLEFIFRHNIAVVRLSTPAPMTDRIQPARLPAVTDSRTFAGMAATVSGFGRTSDASTSFSDVLRYVFNPILTNADCGAGWWGDLIDGQKLCLSNVNGRGPCVGDDGGPLTILEGGQTLLVGVHSFGSVLGCEVNWPAVFQDQQILNSEAALLISGGSKISSGSIALTQQFPHQAAILINFPDGSGTLCGGTIISSTFILTAAHCLDGAIDAVVVVGTNTISIPSDAQAVEIDVTFHDMLVHPKYDPVDVLNDIAILRLTKALIFTDKIQPIRLPSRREAQVDLVNLDATVSGWGALSGDEFAEISDTLKLELRYVSNPVISNAVCGKVFQDMIHDFHVCVSGDNGRNACQGDSGGPLSASMGGKTTLIGIVSYGSTDGCEKGSPAVYTRVGFYLDWISHHTDIRIEN</sequence>
<dbReference type="PROSITE" id="PS00135">
    <property type="entry name" value="TRYPSIN_SER"/>
    <property type="match status" value="1"/>
</dbReference>
<dbReference type="PANTHER" id="PTHR24256">
    <property type="entry name" value="TRYPTASE-RELATED"/>
    <property type="match status" value="1"/>
</dbReference>
<keyword evidence="1" id="KW-1015">Disulfide bond</keyword>
<proteinExistence type="inferred from homology"/>
<feature type="chain" id="PRO_5044747726" description="Peptidase S1 domain-containing protein" evidence="5">
    <location>
        <begin position="20"/>
        <end position="550"/>
    </location>
</feature>
<dbReference type="InterPro" id="IPR001314">
    <property type="entry name" value="Peptidase_S1A"/>
</dbReference>
<dbReference type="PROSITE" id="PS50240">
    <property type="entry name" value="TRYPSIN_DOM"/>
    <property type="match status" value="2"/>
</dbReference>
<reference evidence="7 8" key="1">
    <citation type="submission" date="2024-05" db="EMBL/GenBank/DDBJ databases">
        <title>Culex pipiens pipiens assembly and annotation.</title>
        <authorList>
            <person name="Alout H."/>
            <person name="Durand T."/>
        </authorList>
    </citation>
    <scope>NUCLEOTIDE SEQUENCE [LARGE SCALE GENOMIC DNA]</scope>
    <source>
        <strain evidence="7">HA-2024</strain>
        <tissue evidence="7">Whole body</tissue>
    </source>
</reference>
<dbReference type="InterPro" id="IPR018114">
    <property type="entry name" value="TRYPSIN_HIS"/>
</dbReference>
<protein>
    <recommendedName>
        <fullName evidence="6">Peptidase S1 domain-containing protein</fullName>
    </recommendedName>
</protein>
<evidence type="ECO:0000256" key="5">
    <source>
        <dbReference type="SAM" id="SignalP"/>
    </source>
</evidence>
<dbReference type="InterPro" id="IPR043504">
    <property type="entry name" value="Peptidase_S1_PA_chymotrypsin"/>
</dbReference>
<dbReference type="InterPro" id="IPR009003">
    <property type="entry name" value="Peptidase_S1_PA"/>
</dbReference>
<dbReference type="AlphaFoldDB" id="A0ABD1CH89"/>
<evidence type="ECO:0000259" key="6">
    <source>
        <dbReference type="PROSITE" id="PS50240"/>
    </source>
</evidence>
<dbReference type="GO" id="GO:0006508">
    <property type="term" value="P:proteolysis"/>
    <property type="evidence" value="ECO:0007669"/>
    <property type="project" value="UniProtKB-KW"/>
</dbReference>
<feature type="signal peptide" evidence="5">
    <location>
        <begin position="1"/>
        <end position="19"/>
    </location>
</feature>
<dbReference type="EMBL" id="JBEHCU010012239">
    <property type="protein sequence ID" value="KAL1375754.1"/>
    <property type="molecule type" value="Genomic_DNA"/>
</dbReference>
<dbReference type="Proteomes" id="UP001562425">
    <property type="component" value="Unassembled WGS sequence"/>
</dbReference>
<keyword evidence="2" id="KW-0325">Glycoprotein</keyword>
<keyword evidence="4" id="KW-0378">Hydrolase</keyword>
<evidence type="ECO:0000256" key="4">
    <source>
        <dbReference type="RuleBase" id="RU363034"/>
    </source>
</evidence>
<dbReference type="SMART" id="SM00020">
    <property type="entry name" value="Tryp_SPc"/>
    <property type="match status" value="2"/>
</dbReference>
<keyword evidence="8" id="KW-1185">Reference proteome</keyword>
<feature type="domain" description="Peptidase S1" evidence="6">
    <location>
        <begin position="296"/>
        <end position="545"/>
    </location>
</feature>
<keyword evidence="5" id="KW-0732">Signal</keyword>
<dbReference type="CDD" id="cd00190">
    <property type="entry name" value="Tryp_SPc"/>
    <property type="match status" value="2"/>
</dbReference>
<dbReference type="Pfam" id="PF00089">
    <property type="entry name" value="Trypsin"/>
    <property type="match status" value="2"/>
</dbReference>
<organism evidence="7 8">
    <name type="scientific">Culex pipiens pipiens</name>
    <name type="common">Northern house mosquito</name>
    <dbReference type="NCBI Taxonomy" id="38569"/>
    <lineage>
        <taxon>Eukaryota</taxon>
        <taxon>Metazoa</taxon>
        <taxon>Ecdysozoa</taxon>
        <taxon>Arthropoda</taxon>
        <taxon>Hexapoda</taxon>
        <taxon>Insecta</taxon>
        <taxon>Pterygota</taxon>
        <taxon>Neoptera</taxon>
        <taxon>Endopterygota</taxon>
        <taxon>Diptera</taxon>
        <taxon>Nematocera</taxon>
        <taxon>Culicoidea</taxon>
        <taxon>Culicidae</taxon>
        <taxon>Culicinae</taxon>
        <taxon>Culicini</taxon>
        <taxon>Culex</taxon>
        <taxon>Culex</taxon>
    </lineage>
</organism>
<dbReference type="InterPro" id="IPR001254">
    <property type="entry name" value="Trypsin_dom"/>
</dbReference>
<dbReference type="InterPro" id="IPR051487">
    <property type="entry name" value="Ser/Thr_Proteases_Immune/Dev"/>
</dbReference>
<accession>A0ABD1CH89</accession>
<evidence type="ECO:0000256" key="2">
    <source>
        <dbReference type="ARBA" id="ARBA00023180"/>
    </source>
</evidence>
<dbReference type="GO" id="GO:0008236">
    <property type="term" value="F:serine-type peptidase activity"/>
    <property type="evidence" value="ECO:0007669"/>
    <property type="project" value="UniProtKB-KW"/>
</dbReference>
<comment type="similarity">
    <text evidence="3">Belongs to the peptidase S1 family. CLIP subfamily.</text>
</comment>
<dbReference type="PRINTS" id="PR00722">
    <property type="entry name" value="CHYMOTRYPSIN"/>
</dbReference>
<dbReference type="SUPFAM" id="SSF50494">
    <property type="entry name" value="Trypsin-like serine proteases"/>
    <property type="match status" value="2"/>
</dbReference>
<comment type="caution">
    <text evidence="7">The sequence shown here is derived from an EMBL/GenBank/DDBJ whole genome shotgun (WGS) entry which is preliminary data.</text>
</comment>
<evidence type="ECO:0000256" key="3">
    <source>
        <dbReference type="ARBA" id="ARBA00024195"/>
    </source>
</evidence>
<evidence type="ECO:0000313" key="7">
    <source>
        <dbReference type="EMBL" id="KAL1375754.1"/>
    </source>
</evidence>
<dbReference type="PROSITE" id="PS00134">
    <property type="entry name" value="TRYPSIN_HIS"/>
    <property type="match status" value="1"/>
</dbReference>
<evidence type="ECO:0000256" key="1">
    <source>
        <dbReference type="ARBA" id="ARBA00023157"/>
    </source>
</evidence>